<evidence type="ECO:0000313" key="2">
    <source>
        <dbReference type="EMBL" id="KAG7311354.1"/>
    </source>
</evidence>
<protein>
    <submittedName>
        <fullName evidence="2">Uncharacterized protein</fullName>
    </submittedName>
</protein>
<reference evidence="2 3" key="1">
    <citation type="submission" date="2021-06" db="EMBL/GenBank/DDBJ databases">
        <title>A haploid diamondback moth (Plutella xylostella L.) genome assembly resolves 31 chromosomes and identifies a diamide resistance mutation.</title>
        <authorList>
            <person name="Ward C.M."/>
            <person name="Perry K.D."/>
            <person name="Baker G."/>
            <person name="Powis K."/>
            <person name="Heckel D.G."/>
            <person name="Baxter S.W."/>
        </authorList>
    </citation>
    <scope>NUCLEOTIDE SEQUENCE [LARGE SCALE GENOMIC DNA]</scope>
    <source>
        <strain evidence="2 3">LV</strain>
        <tissue evidence="2">Single pupa</tissue>
    </source>
</reference>
<keyword evidence="3" id="KW-1185">Reference proteome</keyword>
<feature type="compositionally biased region" description="Basic residues" evidence="1">
    <location>
        <begin position="8"/>
        <end position="39"/>
    </location>
</feature>
<proteinExistence type="predicted"/>
<sequence length="210" mass="23931">MVTGQHHETKKKKHQRVAVRLHRERFRHETKHQRQRKTKETRPTNASAATCPSDRRPRGPSRAPAVGPPRRETSQSELPLLEKYSHGLQFKSTVYQWAPPLPATLTAMEPPRQYALLLQTLWEIFQKSPLERLPLATGQWTVALLLPLRGILPRRRRRRAFLLRHTRSPPPTRGPRPWRARGGGCATTQGGRDRTAGTRSPAIRGRATAA</sequence>
<dbReference type="Proteomes" id="UP000823941">
    <property type="component" value="Chromosome 4"/>
</dbReference>
<feature type="region of interest" description="Disordered" evidence="1">
    <location>
        <begin position="1"/>
        <end position="77"/>
    </location>
</feature>
<evidence type="ECO:0000313" key="3">
    <source>
        <dbReference type="Proteomes" id="UP000823941"/>
    </source>
</evidence>
<comment type="caution">
    <text evidence="2">The sequence shown here is derived from an EMBL/GenBank/DDBJ whole genome shotgun (WGS) entry which is preliminary data.</text>
</comment>
<feature type="region of interest" description="Disordered" evidence="1">
    <location>
        <begin position="165"/>
        <end position="210"/>
    </location>
</feature>
<accession>A0ABQ7R288</accession>
<dbReference type="EMBL" id="JAHIBW010000004">
    <property type="protein sequence ID" value="KAG7311354.1"/>
    <property type="molecule type" value="Genomic_DNA"/>
</dbReference>
<gene>
    <name evidence="2" type="ORF">JYU34_002393</name>
</gene>
<evidence type="ECO:0000256" key="1">
    <source>
        <dbReference type="SAM" id="MobiDB-lite"/>
    </source>
</evidence>
<organism evidence="2 3">
    <name type="scientific">Plutella xylostella</name>
    <name type="common">Diamondback moth</name>
    <name type="synonym">Plutella maculipennis</name>
    <dbReference type="NCBI Taxonomy" id="51655"/>
    <lineage>
        <taxon>Eukaryota</taxon>
        <taxon>Metazoa</taxon>
        <taxon>Ecdysozoa</taxon>
        <taxon>Arthropoda</taxon>
        <taxon>Hexapoda</taxon>
        <taxon>Insecta</taxon>
        <taxon>Pterygota</taxon>
        <taxon>Neoptera</taxon>
        <taxon>Endopterygota</taxon>
        <taxon>Lepidoptera</taxon>
        <taxon>Glossata</taxon>
        <taxon>Ditrysia</taxon>
        <taxon>Yponomeutoidea</taxon>
        <taxon>Plutellidae</taxon>
        <taxon>Plutella</taxon>
    </lineage>
</organism>
<name>A0ABQ7R288_PLUXY</name>